<dbReference type="Proteomes" id="UP000446768">
    <property type="component" value="Unassembled WGS sequence"/>
</dbReference>
<dbReference type="CDD" id="cd01014">
    <property type="entry name" value="nicotinamidase_related"/>
    <property type="match status" value="1"/>
</dbReference>
<protein>
    <submittedName>
        <fullName evidence="3">Isochorismatase family protein</fullName>
    </submittedName>
</protein>
<dbReference type="InterPro" id="IPR036380">
    <property type="entry name" value="Isochorismatase-like_sf"/>
</dbReference>
<gene>
    <name evidence="3" type="ORF">GJ700_29880</name>
</gene>
<dbReference type="InterPro" id="IPR000868">
    <property type="entry name" value="Isochorismatase-like_dom"/>
</dbReference>
<keyword evidence="4" id="KW-1185">Reference proteome</keyword>
<dbReference type="InterPro" id="IPR050272">
    <property type="entry name" value="Isochorismatase-like_hydrls"/>
</dbReference>
<keyword evidence="1" id="KW-0378">Hydrolase</keyword>
<dbReference type="EMBL" id="WKJJ01000025">
    <property type="protein sequence ID" value="MRV75931.1"/>
    <property type="molecule type" value="Genomic_DNA"/>
</dbReference>
<proteinExistence type="predicted"/>
<organism evidence="3 4">
    <name type="scientific">Pseudoduganella rivuli</name>
    <dbReference type="NCBI Taxonomy" id="2666085"/>
    <lineage>
        <taxon>Bacteria</taxon>
        <taxon>Pseudomonadati</taxon>
        <taxon>Pseudomonadota</taxon>
        <taxon>Betaproteobacteria</taxon>
        <taxon>Burkholderiales</taxon>
        <taxon>Oxalobacteraceae</taxon>
        <taxon>Telluria group</taxon>
        <taxon>Pseudoduganella</taxon>
    </lineage>
</organism>
<evidence type="ECO:0000259" key="2">
    <source>
        <dbReference type="Pfam" id="PF00857"/>
    </source>
</evidence>
<feature type="domain" description="Isochorismatase-like" evidence="2">
    <location>
        <begin position="3"/>
        <end position="142"/>
    </location>
</feature>
<dbReference type="RefSeq" id="WP_154380938.1">
    <property type="nucleotide sequence ID" value="NZ_WKJJ01000025.1"/>
</dbReference>
<evidence type="ECO:0000313" key="4">
    <source>
        <dbReference type="Proteomes" id="UP000446768"/>
    </source>
</evidence>
<reference evidence="3 4" key="1">
    <citation type="submission" date="2019-11" db="EMBL/GenBank/DDBJ databases">
        <title>Novel species isolated from a subtropical stream in China.</title>
        <authorList>
            <person name="Lu H."/>
        </authorList>
    </citation>
    <scope>NUCLEOTIDE SEQUENCE [LARGE SCALE GENOMIC DNA]</scope>
    <source>
        <strain evidence="3 4">FT92W</strain>
    </source>
</reference>
<dbReference type="PANTHER" id="PTHR43540:SF6">
    <property type="entry name" value="ISOCHORISMATASE-LIKE DOMAIN-CONTAINING PROTEIN"/>
    <property type="match status" value="1"/>
</dbReference>
<evidence type="ECO:0000313" key="3">
    <source>
        <dbReference type="EMBL" id="MRV75931.1"/>
    </source>
</evidence>
<dbReference type="Pfam" id="PF00857">
    <property type="entry name" value="Isochorismatase"/>
    <property type="match status" value="1"/>
</dbReference>
<evidence type="ECO:0000256" key="1">
    <source>
        <dbReference type="ARBA" id="ARBA00022801"/>
    </source>
</evidence>
<dbReference type="Gene3D" id="3.40.50.850">
    <property type="entry name" value="Isochorismatase-like"/>
    <property type="match status" value="1"/>
</dbReference>
<comment type="caution">
    <text evidence="3">The sequence shown here is derived from an EMBL/GenBank/DDBJ whole genome shotgun (WGS) entry which is preliminary data.</text>
</comment>
<dbReference type="SUPFAM" id="SSF52499">
    <property type="entry name" value="Isochorismatase-like hydrolases"/>
    <property type="match status" value="1"/>
</dbReference>
<sequence length="178" mass="18849">MKTALLIIDVQQALCHGEYAAWDSSRILANINAVAARARVAGAPVFLIQHDEPGGPLAAGSAGWQLADGLDTAASDLRLRKQASDSFHNTDLHAQLQQRGIDNLVICGLQSDFCVDTTTRRAMALGYPVQLVADGHSTVDNDVLTAQQIAAHHNATLSSLSSFGPRTKAVPATGVEFH</sequence>
<dbReference type="AlphaFoldDB" id="A0A7X2LVW6"/>
<accession>A0A7X2LVW6</accession>
<dbReference type="GO" id="GO:0016787">
    <property type="term" value="F:hydrolase activity"/>
    <property type="evidence" value="ECO:0007669"/>
    <property type="project" value="UniProtKB-KW"/>
</dbReference>
<name>A0A7X2LVW6_9BURK</name>
<dbReference type="PANTHER" id="PTHR43540">
    <property type="entry name" value="PEROXYUREIDOACRYLATE/UREIDOACRYLATE AMIDOHYDROLASE-RELATED"/>
    <property type="match status" value="1"/>
</dbReference>